<dbReference type="PANTHER" id="PTHR14097:SF7">
    <property type="entry name" value="OXIDOREDUCTASE HTATIP2"/>
    <property type="match status" value="1"/>
</dbReference>
<dbReference type="InterPro" id="IPR036291">
    <property type="entry name" value="NAD(P)-bd_dom_sf"/>
</dbReference>
<dbReference type="PANTHER" id="PTHR14097">
    <property type="entry name" value="OXIDOREDUCTASE HTATIP2"/>
    <property type="match status" value="1"/>
</dbReference>
<keyword evidence="2" id="KW-1185">Reference proteome</keyword>
<dbReference type="SUPFAM" id="SSF51735">
    <property type="entry name" value="NAD(P)-binding Rossmann-fold domains"/>
    <property type="match status" value="1"/>
</dbReference>
<organism evidence="1 2">
    <name type="scientific">Pedobacter alpinus</name>
    <dbReference type="NCBI Taxonomy" id="1590643"/>
    <lineage>
        <taxon>Bacteria</taxon>
        <taxon>Pseudomonadati</taxon>
        <taxon>Bacteroidota</taxon>
        <taxon>Sphingobacteriia</taxon>
        <taxon>Sphingobacteriales</taxon>
        <taxon>Sphingobacteriaceae</taxon>
        <taxon>Pedobacter</taxon>
    </lineage>
</organism>
<sequence>MKEKVILLGASGLIGSYLLPLLLNSDAFEEVNVFVRKRLEMSHPKLKQTLTDFNNLNQLDKDITASQIFCCLGSTKSKTPNTKDYRKVDYDIPLHFAKQGIVSGLKRYHLVSSLGANSKSNNFYTKLKGEIENAIKALPIEEINIYQPSFLRGEREENRPLEKLMLPIMSLVDLVLVGPLQKYKSIEAEDVAKAMFNESIKNKRGIFVHNSEQIKKLV</sequence>
<evidence type="ECO:0000313" key="1">
    <source>
        <dbReference type="EMBL" id="MFD2732999.1"/>
    </source>
</evidence>
<name>A0ABW5TWM6_9SPHI</name>
<dbReference type="Gene3D" id="3.40.50.720">
    <property type="entry name" value="NAD(P)-binding Rossmann-like Domain"/>
    <property type="match status" value="1"/>
</dbReference>
<dbReference type="Proteomes" id="UP001597546">
    <property type="component" value="Unassembled WGS sequence"/>
</dbReference>
<dbReference type="EMBL" id="JBHULV010000050">
    <property type="protein sequence ID" value="MFD2732999.1"/>
    <property type="molecule type" value="Genomic_DNA"/>
</dbReference>
<proteinExistence type="predicted"/>
<gene>
    <name evidence="1" type="ORF">ACFSSE_14915</name>
</gene>
<dbReference type="RefSeq" id="WP_379048101.1">
    <property type="nucleotide sequence ID" value="NZ_JBHSKW010000069.1"/>
</dbReference>
<reference evidence="2" key="1">
    <citation type="journal article" date="2019" name="Int. J. Syst. Evol. Microbiol.">
        <title>The Global Catalogue of Microorganisms (GCM) 10K type strain sequencing project: providing services to taxonomists for standard genome sequencing and annotation.</title>
        <authorList>
            <consortium name="The Broad Institute Genomics Platform"/>
            <consortium name="The Broad Institute Genome Sequencing Center for Infectious Disease"/>
            <person name="Wu L."/>
            <person name="Ma J."/>
        </authorList>
    </citation>
    <scope>NUCLEOTIDE SEQUENCE [LARGE SCALE GENOMIC DNA]</scope>
    <source>
        <strain evidence="2">KCTC 42456</strain>
    </source>
</reference>
<accession>A0ABW5TWM6</accession>
<protein>
    <submittedName>
        <fullName evidence="1">Nucleoside-diphosphate sugar epimerase</fullName>
    </submittedName>
</protein>
<comment type="caution">
    <text evidence="1">The sequence shown here is derived from an EMBL/GenBank/DDBJ whole genome shotgun (WGS) entry which is preliminary data.</text>
</comment>
<evidence type="ECO:0000313" key="2">
    <source>
        <dbReference type="Proteomes" id="UP001597546"/>
    </source>
</evidence>